<name>A0A9P3BL99_ASPVI</name>
<evidence type="ECO:0000313" key="3">
    <source>
        <dbReference type="Proteomes" id="UP000710440"/>
    </source>
</evidence>
<dbReference type="GeneID" id="66928546"/>
<dbReference type="EMBL" id="BOPL01000001">
    <property type="protein sequence ID" value="GIJ98447.1"/>
    <property type="molecule type" value="Genomic_DNA"/>
</dbReference>
<gene>
    <name evidence="2" type="ORF">Aspvir_000564</name>
</gene>
<evidence type="ECO:0000256" key="1">
    <source>
        <dbReference type="SAM" id="MobiDB-lite"/>
    </source>
</evidence>
<dbReference type="OrthoDB" id="10633744at2759"/>
<evidence type="ECO:0000313" key="2">
    <source>
        <dbReference type="EMBL" id="GIJ98447.1"/>
    </source>
</evidence>
<protein>
    <submittedName>
        <fullName evidence="2">Uncharacterized protein</fullName>
    </submittedName>
</protein>
<sequence>MVNHYRQLLDGESPPQFPINLDGKAGNPIVRFVKVALVAEKPVETAKGSKSIQWCFRKMCLYYIDRNRGWDPRFDTAILEKGGLLAALEEGDPVLDWPLADGEVIESKSMPSKTPRKETAESSPGGSGPAAATRSKAGKITTNFTPPPFALKTNVPSDGSYNTFDLLRFGYFVADELGVVHRRSGTVPLASEKIGSSSAGPSDLKKVNTFPIGPREMRIMRAR</sequence>
<keyword evidence="3" id="KW-1185">Reference proteome</keyword>
<accession>A0A9P3BL99</accession>
<dbReference type="RefSeq" id="XP_043121634.1">
    <property type="nucleotide sequence ID" value="XM_043265699.1"/>
</dbReference>
<dbReference type="Proteomes" id="UP000710440">
    <property type="component" value="Unassembled WGS sequence"/>
</dbReference>
<comment type="caution">
    <text evidence="2">The sequence shown here is derived from an EMBL/GenBank/DDBJ whole genome shotgun (WGS) entry which is preliminary data.</text>
</comment>
<dbReference type="AlphaFoldDB" id="A0A9P3BL99"/>
<reference evidence="2 3" key="1">
    <citation type="submission" date="2021-02" db="EMBL/GenBank/DDBJ databases">
        <title>Pan-genome distribution and transcriptional activeness of fungal secondary metabolism genes in Aspergillus section Fumigati.</title>
        <authorList>
            <person name="Takahashi H."/>
            <person name="Umemura M."/>
            <person name="Ninomiya A."/>
            <person name="Kusuya Y."/>
            <person name="Urayama S."/>
            <person name="Shimizu M."/>
            <person name="Watanabe A."/>
            <person name="Kamei K."/>
            <person name="Yaguchi T."/>
            <person name="Hagiwara D."/>
        </authorList>
    </citation>
    <scope>NUCLEOTIDE SEQUENCE [LARGE SCALE GENOMIC DNA]</scope>
    <source>
        <strain evidence="2 3">IFM 47045</strain>
    </source>
</reference>
<feature type="region of interest" description="Disordered" evidence="1">
    <location>
        <begin position="106"/>
        <end position="143"/>
    </location>
</feature>
<proteinExistence type="predicted"/>
<organism evidence="2 3">
    <name type="scientific">Aspergillus viridinutans</name>
    <dbReference type="NCBI Taxonomy" id="75553"/>
    <lineage>
        <taxon>Eukaryota</taxon>
        <taxon>Fungi</taxon>
        <taxon>Dikarya</taxon>
        <taxon>Ascomycota</taxon>
        <taxon>Pezizomycotina</taxon>
        <taxon>Eurotiomycetes</taxon>
        <taxon>Eurotiomycetidae</taxon>
        <taxon>Eurotiales</taxon>
        <taxon>Aspergillaceae</taxon>
        <taxon>Aspergillus</taxon>
        <taxon>Aspergillus subgen. Fumigati</taxon>
    </lineage>
</organism>